<dbReference type="GO" id="GO:0000423">
    <property type="term" value="P:mitophagy"/>
    <property type="evidence" value="ECO:0007669"/>
    <property type="project" value="TreeGrafter"/>
</dbReference>
<dbReference type="Gene3D" id="3.30.900.10">
    <property type="entry name" value="HORMA domain"/>
    <property type="match status" value="1"/>
</dbReference>
<proteinExistence type="predicted"/>
<dbReference type="AlphaFoldDB" id="A0A6A1UY56"/>
<dbReference type="OrthoDB" id="70161at2759"/>
<reference evidence="3 4" key="1">
    <citation type="journal article" date="2019" name="Plant Biotechnol. J.">
        <title>The red bayberry genome and genetic basis of sex determination.</title>
        <authorList>
            <person name="Jia H.M."/>
            <person name="Jia H.J."/>
            <person name="Cai Q.L."/>
            <person name="Wang Y."/>
            <person name="Zhao H.B."/>
            <person name="Yang W.F."/>
            <person name="Wang G.Y."/>
            <person name="Li Y.H."/>
            <person name="Zhan D.L."/>
            <person name="Shen Y.T."/>
            <person name="Niu Q.F."/>
            <person name="Chang L."/>
            <person name="Qiu J."/>
            <person name="Zhao L."/>
            <person name="Xie H.B."/>
            <person name="Fu W.Y."/>
            <person name="Jin J."/>
            <person name="Li X.W."/>
            <person name="Jiao Y."/>
            <person name="Zhou C.C."/>
            <person name="Tu T."/>
            <person name="Chai C.Y."/>
            <person name="Gao J.L."/>
            <person name="Fan L.J."/>
            <person name="van de Weg E."/>
            <person name="Wang J.Y."/>
            <person name="Gao Z.S."/>
        </authorList>
    </citation>
    <scope>NUCLEOTIDE SEQUENCE [LARGE SCALE GENOMIC DNA]</scope>
    <source>
        <tissue evidence="3">Leaves</tissue>
    </source>
</reference>
<dbReference type="PANTHER" id="PTHR13430">
    <property type="match status" value="1"/>
</dbReference>
<gene>
    <name evidence="3" type="ORF">CJ030_MR7G012101</name>
</gene>
<evidence type="ECO:0000313" key="3">
    <source>
        <dbReference type="EMBL" id="KAB1205263.1"/>
    </source>
</evidence>
<dbReference type="GO" id="GO:0034727">
    <property type="term" value="P:piecemeal microautophagy of the nucleus"/>
    <property type="evidence" value="ECO:0007669"/>
    <property type="project" value="TreeGrafter"/>
</dbReference>
<dbReference type="GO" id="GO:0034497">
    <property type="term" value="P:protein localization to phagophore assembly site"/>
    <property type="evidence" value="ECO:0007669"/>
    <property type="project" value="TreeGrafter"/>
</dbReference>
<evidence type="ECO:0000256" key="1">
    <source>
        <dbReference type="ARBA" id="ARBA00023006"/>
    </source>
</evidence>
<dbReference type="InterPro" id="IPR040182">
    <property type="entry name" value="ATG13"/>
</dbReference>
<dbReference type="Pfam" id="PF10033">
    <property type="entry name" value="ATG13"/>
    <property type="match status" value="1"/>
</dbReference>
<evidence type="ECO:0000259" key="2">
    <source>
        <dbReference type="Pfam" id="PF10033"/>
    </source>
</evidence>
<dbReference type="GO" id="GO:0005829">
    <property type="term" value="C:cytosol"/>
    <property type="evidence" value="ECO:0007669"/>
    <property type="project" value="TreeGrafter"/>
</dbReference>
<dbReference type="Proteomes" id="UP000516437">
    <property type="component" value="Chromosome 7"/>
</dbReference>
<dbReference type="PANTHER" id="PTHR13430:SF4">
    <property type="entry name" value="AUTOPHAGY-RELATED PROTEIN 13"/>
    <property type="match status" value="1"/>
</dbReference>
<keyword evidence="1" id="KW-0072">Autophagy</keyword>
<dbReference type="InterPro" id="IPR018731">
    <property type="entry name" value="Atg13_N"/>
</dbReference>
<accession>A0A6A1UY56</accession>
<dbReference type="GO" id="GO:1990316">
    <property type="term" value="C:Atg1/ULK1 kinase complex"/>
    <property type="evidence" value="ECO:0007669"/>
    <property type="project" value="InterPro"/>
</dbReference>
<evidence type="ECO:0000313" key="4">
    <source>
        <dbReference type="Proteomes" id="UP000516437"/>
    </source>
</evidence>
<comment type="caution">
    <text evidence="3">The sequence shown here is derived from an EMBL/GenBank/DDBJ whole genome shotgun (WGS) entry which is preliminary data.</text>
</comment>
<keyword evidence="4" id="KW-1185">Reference proteome</keyword>
<sequence length="201" mass="23045">MDLQSNSQAASEELEQIVSQFLLKSLRIILDSRVPSLRPHDPSGDLSSASQMENRDEWFNLVLGDRPTALDSLNSWHRNLMDPMIIDVILVRGGSNSAEGSIETVIERWVVRYEYPRPRLVSAQAGQSSALYKKSIILLRALYLQMRLLPAYRIFRQLSSSNQAYNFGIIYKVSSFSDPFSREEQEMMHVYSFRDVLKIAL</sequence>
<organism evidence="3 4">
    <name type="scientific">Morella rubra</name>
    <name type="common">Chinese bayberry</name>
    <dbReference type="NCBI Taxonomy" id="262757"/>
    <lineage>
        <taxon>Eukaryota</taxon>
        <taxon>Viridiplantae</taxon>
        <taxon>Streptophyta</taxon>
        <taxon>Embryophyta</taxon>
        <taxon>Tracheophyta</taxon>
        <taxon>Spermatophyta</taxon>
        <taxon>Magnoliopsida</taxon>
        <taxon>eudicotyledons</taxon>
        <taxon>Gunneridae</taxon>
        <taxon>Pentapetalae</taxon>
        <taxon>rosids</taxon>
        <taxon>fabids</taxon>
        <taxon>Fagales</taxon>
        <taxon>Myricaceae</taxon>
        <taxon>Morella</taxon>
    </lineage>
</organism>
<feature type="domain" description="Autophagy-related protein 13 N-terminal" evidence="2">
    <location>
        <begin position="18"/>
        <end position="185"/>
    </location>
</feature>
<dbReference type="GO" id="GO:0000407">
    <property type="term" value="C:phagophore assembly site"/>
    <property type="evidence" value="ECO:0007669"/>
    <property type="project" value="TreeGrafter"/>
</dbReference>
<protein>
    <submittedName>
        <fullName evidence="3">Autophagy-related protein 13</fullName>
    </submittedName>
</protein>
<name>A0A6A1UY56_9ROSI</name>
<dbReference type="InterPro" id="IPR036570">
    <property type="entry name" value="HORMA_dom_sf"/>
</dbReference>
<dbReference type="EMBL" id="RXIC02000025">
    <property type="protein sequence ID" value="KAB1205263.1"/>
    <property type="molecule type" value="Genomic_DNA"/>
</dbReference>